<evidence type="ECO:0000313" key="1">
    <source>
        <dbReference type="EMBL" id="CBF84995.1"/>
    </source>
</evidence>
<protein>
    <submittedName>
        <fullName evidence="1">Uncharacterized protein</fullName>
    </submittedName>
</protein>
<accession>Q5BD79</accession>
<evidence type="ECO:0000313" key="2">
    <source>
        <dbReference type="Proteomes" id="UP000000560"/>
    </source>
</evidence>
<dbReference type="GeneID" id="2874573"/>
<name>Q5BD79_EMENI</name>
<dbReference type="VEuPathDB" id="FungiDB:AN1501"/>
<dbReference type="HOGENOM" id="CLU_1098491_0_0_1"/>
<organism evidence="1 2">
    <name type="scientific">Emericella nidulans (strain FGSC A4 / ATCC 38163 / CBS 112.46 / NRRL 194 / M139)</name>
    <name type="common">Aspergillus nidulans</name>
    <dbReference type="NCBI Taxonomy" id="227321"/>
    <lineage>
        <taxon>Eukaryota</taxon>
        <taxon>Fungi</taxon>
        <taxon>Dikarya</taxon>
        <taxon>Ascomycota</taxon>
        <taxon>Pezizomycotina</taxon>
        <taxon>Eurotiomycetes</taxon>
        <taxon>Eurotiomycetidae</taxon>
        <taxon>Eurotiales</taxon>
        <taxon>Aspergillaceae</taxon>
        <taxon>Aspergillus</taxon>
        <taxon>Aspergillus subgen. Nidulantes</taxon>
    </lineage>
</organism>
<dbReference type="RefSeq" id="XP_659105.1">
    <property type="nucleotide sequence ID" value="XM_654013.1"/>
</dbReference>
<accession>C8VMN2</accession>
<proteinExistence type="predicted"/>
<reference evidence="2" key="2">
    <citation type="journal article" date="2009" name="Fungal Genet. Biol.">
        <title>The 2008 update of the Aspergillus nidulans genome annotation: a community effort.</title>
        <authorList>
            <person name="Wortman J.R."/>
            <person name="Gilsenan J.M."/>
            <person name="Joardar V."/>
            <person name="Deegan J."/>
            <person name="Clutterbuck J."/>
            <person name="Andersen M.R."/>
            <person name="Archer D."/>
            <person name="Bencina M."/>
            <person name="Braus G."/>
            <person name="Coutinho P."/>
            <person name="von Dohren H."/>
            <person name="Doonan J."/>
            <person name="Driessen A.J."/>
            <person name="Durek P."/>
            <person name="Espeso E."/>
            <person name="Fekete E."/>
            <person name="Flipphi M."/>
            <person name="Estrada C.G."/>
            <person name="Geysens S."/>
            <person name="Goldman G."/>
            <person name="de Groot P.W."/>
            <person name="Hansen K."/>
            <person name="Harris S.D."/>
            <person name="Heinekamp T."/>
            <person name="Helmstaedt K."/>
            <person name="Henrissat B."/>
            <person name="Hofmann G."/>
            <person name="Homan T."/>
            <person name="Horio T."/>
            <person name="Horiuchi H."/>
            <person name="James S."/>
            <person name="Jones M."/>
            <person name="Karaffa L."/>
            <person name="Karanyi Z."/>
            <person name="Kato M."/>
            <person name="Keller N."/>
            <person name="Kelly D.E."/>
            <person name="Kiel J.A."/>
            <person name="Kim J.M."/>
            <person name="van der Klei I.J."/>
            <person name="Klis F.M."/>
            <person name="Kovalchuk A."/>
            <person name="Krasevec N."/>
            <person name="Kubicek C.P."/>
            <person name="Liu B."/>
            <person name="Maccabe A."/>
            <person name="Meyer V."/>
            <person name="Mirabito P."/>
            <person name="Miskei M."/>
            <person name="Mos M."/>
            <person name="Mullins J."/>
            <person name="Nelson D.R."/>
            <person name="Nielsen J."/>
            <person name="Oakley B.R."/>
            <person name="Osmani S.A."/>
            <person name="Pakula T."/>
            <person name="Paszewski A."/>
            <person name="Paulsen I."/>
            <person name="Pilsyk S."/>
            <person name="Pocsi I."/>
            <person name="Punt P.J."/>
            <person name="Ram A.F."/>
            <person name="Ren Q."/>
            <person name="Robellet X."/>
            <person name="Robson G."/>
            <person name="Seiboth B."/>
            <person name="van Solingen P."/>
            <person name="Specht T."/>
            <person name="Sun J."/>
            <person name="Taheri-Talesh N."/>
            <person name="Takeshita N."/>
            <person name="Ussery D."/>
            <person name="vanKuyk P.A."/>
            <person name="Visser H."/>
            <person name="van de Vondervoort P.J."/>
            <person name="de Vries R.P."/>
            <person name="Walton J."/>
            <person name="Xiang X."/>
            <person name="Xiong Y."/>
            <person name="Zeng A.P."/>
            <person name="Brandt B.W."/>
            <person name="Cornell M.J."/>
            <person name="van den Hondel C.A."/>
            <person name="Visser J."/>
            <person name="Oliver S.G."/>
            <person name="Turner G."/>
        </authorList>
    </citation>
    <scope>GENOME REANNOTATION</scope>
    <source>
        <strain evidence="2">FGSC A4 / ATCC 38163 / CBS 112.46 / NRRL 194 / M139</strain>
    </source>
</reference>
<dbReference type="Proteomes" id="UP000000560">
    <property type="component" value="Chromosome VII"/>
</dbReference>
<reference evidence="2" key="1">
    <citation type="journal article" date="2005" name="Nature">
        <title>Sequencing of Aspergillus nidulans and comparative analysis with A. fumigatus and A. oryzae.</title>
        <authorList>
            <person name="Galagan J.E."/>
            <person name="Calvo S.E."/>
            <person name="Cuomo C."/>
            <person name="Ma L.J."/>
            <person name="Wortman J.R."/>
            <person name="Batzoglou S."/>
            <person name="Lee S.I."/>
            <person name="Basturkmen M."/>
            <person name="Spevak C.C."/>
            <person name="Clutterbuck J."/>
            <person name="Kapitonov V."/>
            <person name="Jurka J."/>
            <person name="Scazzocchio C."/>
            <person name="Farman M."/>
            <person name="Butler J."/>
            <person name="Purcell S."/>
            <person name="Harris S."/>
            <person name="Braus G.H."/>
            <person name="Draht O."/>
            <person name="Busch S."/>
            <person name="D'Enfert C."/>
            <person name="Bouchier C."/>
            <person name="Goldman G.H."/>
            <person name="Bell-Pedersen D."/>
            <person name="Griffiths-Jones S."/>
            <person name="Doonan J.H."/>
            <person name="Yu J."/>
            <person name="Vienken K."/>
            <person name="Pain A."/>
            <person name="Freitag M."/>
            <person name="Selker E.U."/>
            <person name="Archer D.B."/>
            <person name="Penalva M.A."/>
            <person name="Oakley B.R."/>
            <person name="Momany M."/>
            <person name="Tanaka T."/>
            <person name="Kumagai T."/>
            <person name="Asai K."/>
            <person name="Machida M."/>
            <person name="Nierman W.C."/>
            <person name="Denning D.W."/>
            <person name="Caddick M."/>
            <person name="Hynes M."/>
            <person name="Paoletti M."/>
            <person name="Fischer R."/>
            <person name="Miller B."/>
            <person name="Dyer P."/>
            <person name="Sachs M.S."/>
            <person name="Osmani S.A."/>
            <person name="Birren B.W."/>
        </authorList>
    </citation>
    <scope>NUCLEOTIDE SEQUENCE [LARGE SCALE GENOMIC DNA]</scope>
    <source>
        <strain evidence="2">FGSC A4 / ATCC 38163 / CBS 112.46 / NRRL 194 / M139</strain>
    </source>
</reference>
<dbReference type="AlphaFoldDB" id="Q5BD79"/>
<sequence length="253" mass="28014">MSSVACSWSRLSTEPLALLLPPIALLCSIVHPDSSLELLTRSRDLDSAIVAVQDRLTRVIASTIFARDKDPYSVPIASIHGSFIRGEASPEFQAWALPVTHQEFASSSSLSIGEPPDPPLQCHEAPTELNPEYYHVAHSRPESPLAADKPWDSIPLALNALIDTNWGITAESKESALDRRVACQRTALNRLLRGQGMDGYAADELSWSCGENKRYRNSQSRRMMIAVQPDCEKPQTVGSYFVLLVRILHIIRQ</sequence>
<dbReference type="KEGG" id="ani:ANIA_01501"/>
<dbReference type="EMBL" id="BN001307">
    <property type="protein sequence ID" value="CBF84995.1"/>
    <property type="molecule type" value="Genomic_DNA"/>
</dbReference>
<gene>
    <name evidence="1" type="ORF">ANIA_01501</name>
</gene>
<dbReference type="InParanoid" id="Q5BD79"/>
<keyword evidence="2" id="KW-1185">Reference proteome</keyword>